<dbReference type="Pfam" id="PF22191">
    <property type="entry name" value="IBR_1"/>
    <property type="match status" value="1"/>
</dbReference>
<keyword evidence="10 13" id="KW-0863">Zinc-finger</keyword>
<dbReference type="GO" id="GO:0031624">
    <property type="term" value="F:ubiquitin conjugating enzyme binding"/>
    <property type="evidence" value="ECO:0000318"/>
    <property type="project" value="GO_Central"/>
</dbReference>
<reference evidence="17" key="1">
    <citation type="journal article" date="2017" name="Nature">
        <title>The sunflower genome provides insights into oil metabolism, flowering and Asterid evolution.</title>
        <authorList>
            <person name="Badouin H."/>
            <person name="Gouzy J."/>
            <person name="Grassa C.J."/>
            <person name="Murat F."/>
            <person name="Staton S.E."/>
            <person name="Cottret L."/>
            <person name="Lelandais-Briere C."/>
            <person name="Owens G.L."/>
            <person name="Carrere S."/>
            <person name="Mayjonade B."/>
            <person name="Legrand L."/>
            <person name="Gill N."/>
            <person name="Kane N.C."/>
            <person name="Bowers J.E."/>
            <person name="Hubner S."/>
            <person name="Bellec A."/>
            <person name="Berard A."/>
            <person name="Berges H."/>
            <person name="Blanchet N."/>
            <person name="Boniface M.C."/>
            <person name="Brunel D."/>
            <person name="Catrice O."/>
            <person name="Chaidir N."/>
            <person name="Claudel C."/>
            <person name="Donnadieu C."/>
            <person name="Faraut T."/>
            <person name="Fievet G."/>
            <person name="Helmstetter N."/>
            <person name="King M."/>
            <person name="Knapp S.J."/>
            <person name="Lai Z."/>
            <person name="Le Paslier M.C."/>
            <person name="Lippi Y."/>
            <person name="Lorenzon L."/>
            <person name="Mandel J.R."/>
            <person name="Marage G."/>
            <person name="Marchand G."/>
            <person name="Marquand E."/>
            <person name="Bret-Mestries E."/>
            <person name="Morien E."/>
            <person name="Nambeesan S."/>
            <person name="Nguyen T."/>
            <person name="Pegot-Espagnet P."/>
            <person name="Pouilly N."/>
            <person name="Raftis F."/>
            <person name="Sallet E."/>
            <person name="Schiex T."/>
            <person name="Thomas J."/>
            <person name="Vandecasteele C."/>
            <person name="Vares D."/>
            <person name="Vear F."/>
            <person name="Vautrin S."/>
            <person name="Crespi M."/>
            <person name="Mangin B."/>
            <person name="Burke J.M."/>
            <person name="Salse J."/>
            <person name="Munos S."/>
            <person name="Vincourt P."/>
            <person name="Rieseberg L.H."/>
            <person name="Langlade N.B."/>
        </authorList>
    </citation>
    <scope>NUCLEOTIDE SEQUENCE</scope>
    <source>
        <tissue evidence="17">Leaves</tissue>
    </source>
</reference>
<evidence type="ECO:0000256" key="11">
    <source>
        <dbReference type="ARBA" id="ARBA00022786"/>
    </source>
</evidence>
<comment type="cofactor">
    <cofactor evidence="2">
        <name>Zn(2+)</name>
        <dbReference type="ChEBI" id="CHEBI:29105"/>
    </cofactor>
</comment>
<keyword evidence="11" id="KW-0833">Ubl conjugation pathway</keyword>
<feature type="region of interest" description="Disordered" evidence="14">
    <location>
        <begin position="1"/>
        <end position="24"/>
    </location>
</feature>
<dbReference type="Pfam" id="PF01485">
    <property type="entry name" value="IBR"/>
    <property type="match status" value="1"/>
</dbReference>
<feature type="region of interest" description="Disordered" evidence="14">
    <location>
        <begin position="579"/>
        <end position="619"/>
    </location>
</feature>
<feature type="domain" description="RING-type" evidence="15">
    <location>
        <begin position="151"/>
        <end position="197"/>
    </location>
</feature>
<evidence type="ECO:0000256" key="9">
    <source>
        <dbReference type="ARBA" id="ARBA00022737"/>
    </source>
</evidence>
<dbReference type="GO" id="GO:0006511">
    <property type="term" value="P:ubiquitin-dependent protein catabolic process"/>
    <property type="evidence" value="ECO:0000318"/>
    <property type="project" value="GO_Central"/>
</dbReference>
<dbReference type="InterPro" id="IPR031127">
    <property type="entry name" value="E3_UB_ligase_RBR"/>
</dbReference>
<dbReference type="CDD" id="cd20346">
    <property type="entry name" value="BRcat_RBR_ANKIB1"/>
    <property type="match status" value="1"/>
</dbReference>
<comment type="function">
    <text evidence="3">Might act as an E3 ubiquitin-protein ligase, or as part of E3 complex, which accepts ubiquitin from specific E2 ubiquitin-conjugating enzymes and then transfers it to substrates.</text>
</comment>
<dbReference type="FunFam" id="1.20.120.1750:FF:000027">
    <property type="entry name" value="RBR-type E3 ubiquitin transferase"/>
    <property type="match status" value="1"/>
</dbReference>
<keyword evidence="18" id="KW-1185">Reference proteome</keyword>
<dbReference type="PROSITE" id="PS51873">
    <property type="entry name" value="TRIAD"/>
    <property type="match status" value="1"/>
</dbReference>
<dbReference type="SUPFAM" id="SSF57850">
    <property type="entry name" value="RING/U-box"/>
    <property type="match status" value="3"/>
</dbReference>
<sequence>MQPMDSDHQPQPQPQPQHTLTNHPTRHFFYDNNNFTIADDDSSDPDDISDDYNVLINRINPSTQKTYTVLTENDLINLQQQDITKVATVLSIPKESACMLLISYNWSVNNVYEAWFQDENKTRKRIGWLYDPVDDPGVEFRKPDERVVVDCGICFESFRVSETASCGCDHRFCKVCWKGYIGMAVQDGPGCLSLRCPKPGCEAAVGPGMVNELVDEKERKRYEGYVLRTYVESSKKMKWCPGPGCECAVLFEDDFETGGYDVVCVCKHGFCWKCLEDAHRPLVCETVEKWVLKNTSEAENTNWIFAYTKPCPKCKRAIEKNNGCMHMTCGPPCGYQFCWLCLGPYFGHDGVACNGFSKKSEVEKQKVVTKKAIERYTHYYERWAANERSRKQALLSLEKIESVYLKKLCSTYCQPEMQLRFIIDAWLQIVECRRVLKWTYAYGYYIPKIEHAKRLFFEYVQGEAEVGLERLHGCAEKELRTYIVNGEATEEEFNSFRVKLTDLTSVTRSYFENLVRGEAEVGLERLHGCAEKELQTYIENGEVTEEEFNSFRVKLTGLTSVTRTYFENLVRALENGLSEVDSHEHGGSSRVRRRSGQGGESSNRASDYAKRMRRPDDEK</sequence>
<evidence type="ECO:0000313" key="17">
    <source>
        <dbReference type="EMBL" id="KAF5780170.1"/>
    </source>
</evidence>
<dbReference type="GO" id="GO:0000151">
    <property type="term" value="C:ubiquitin ligase complex"/>
    <property type="evidence" value="ECO:0000318"/>
    <property type="project" value="GO_Central"/>
</dbReference>
<evidence type="ECO:0000256" key="5">
    <source>
        <dbReference type="ARBA" id="ARBA00005884"/>
    </source>
</evidence>
<keyword evidence="9" id="KW-0677">Repeat</keyword>
<comment type="similarity">
    <text evidence="5">Belongs to the RBR family. Ariadne subfamily.</text>
</comment>
<dbReference type="InterPro" id="IPR044066">
    <property type="entry name" value="TRIAD_supradom"/>
</dbReference>
<dbReference type="Gene3D" id="1.20.120.1750">
    <property type="match status" value="1"/>
</dbReference>
<evidence type="ECO:0000313" key="18">
    <source>
        <dbReference type="Proteomes" id="UP000215914"/>
    </source>
</evidence>
<evidence type="ECO:0000256" key="4">
    <source>
        <dbReference type="ARBA" id="ARBA00004906"/>
    </source>
</evidence>
<evidence type="ECO:0000256" key="6">
    <source>
        <dbReference type="ARBA" id="ARBA00012251"/>
    </source>
</evidence>
<evidence type="ECO:0000256" key="14">
    <source>
        <dbReference type="SAM" id="MobiDB-lite"/>
    </source>
</evidence>
<keyword evidence="12" id="KW-0862">Zinc</keyword>
<dbReference type="GO" id="GO:0016567">
    <property type="term" value="P:protein ubiquitination"/>
    <property type="evidence" value="ECO:0007669"/>
    <property type="project" value="InterPro"/>
</dbReference>
<dbReference type="InterPro" id="IPR017907">
    <property type="entry name" value="Znf_RING_CS"/>
</dbReference>
<feature type="domain" description="RING-type" evidence="16">
    <location>
        <begin position="147"/>
        <end position="357"/>
    </location>
</feature>
<organism evidence="17 18">
    <name type="scientific">Helianthus annuus</name>
    <name type="common">Common sunflower</name>
    <dbReference type="NCBI Taxonomy" id="4232"/>
    <lineage>
        <taxon>Eukaryota</taxon>
        <taxon>Viridiplantae</taxon>
        <taxon>Streptophyta</taxon>
        <taxon>Embryophyta</taxon>
        <taxon>Tracheophyta</taxon>
        <taxon>Spermatophyta</taxon>
        <taxon>Magnoliopsida</taxon>
        <taxon>eudicotyledons</taxon>
        <taxon>Gunneridae</taxon>
        <taxon>Pentapetalae</taxon>
        <taxon>asterids</taxon>
        <taxon>campanulids</taxon>
        <taxon>Asterales</taxon>
        <taxon>Asteraceae</taxon>
        <taxon>Asteroideae</taxon>
        <taxon>Heliantheae alliance</taxon>
        <taxon>Heliantheae</taxon>
        <taxon>Helianthus</taxon>
    </lineage>
</organism>
<evidence type="ECO:0000256" key="7">
    <source>
        <dbReference type="ARBA" id="ARBA00022679"/>
    </source>
</evidence>
<comment type="catalytic activity">
    <reaction evidence="1">
        <text>[E2 ubiquitin-conjugating enzyme]-S-ubiquitinyl-L-cysteine + [acceptor protein]-L-lysine = [E2 ubiquitin-conjugating enzyme]-L-cysteine + [acceptor protein]-N(6)-ubiquitinyl-L-lysine.</text>
        <dbReference type="EC" id="2.3.2.31"/>
    </reaction>
</comment>
<dbReference type="GO" id="GO:0008270">
    <property type="term" value="F:zinc ion binding"/>
    <property type="evidence" value="ECO:0007669"/>
    <property type="project" value="UniProtKB-KW"/>
</dbReference>
<dbReference type="PROSITE" id="PS50089">
    <property type="entry name" value="ZF_RING_2"/>
    <property type="match status" value="1"/>
</dbReference>
<proteinExistence type="inferred from homology"/>
<name>A0A9K3MYC6_HELAN</name>
<evidence type="ECO:0000259" key="16">
    <source>
        <dbReference type="PROSITE" id="PS51873"/>
    </source>
</evidence>
<dbReference type="EMBL" id="MNCJ02000326">
    <property type="protein sequence ID" value="KAF5780170.1"/>
    <property type="molecule type" value="Genomic_DNA"/>
</dbReference>
<dbReference type="PANTHER" id="PTHR11685">
    <property type="entry name" value="RBR FAMILY RING FINGER AND IBR DOMAIN-CONTAINING"/>
    <property type="match status" value="1"/>
</dbReference>
<dbReference type="Proteomes" id="UP000215914">
    <property type="component" value="Unassembled WGS sequence"/>
</dbReference>
<dbReference type="Pfam" id="PF21235">
    <property type="entry name" value="UBA_ARI1"/>
    <property type="match status" value="1"/>
</dbReference>
<dbReference type="InterPro" id="IPR048962">
    <property type="entry name" value="ARIH1-like_UBL"/>
</dbReference>
<keyword evidence="7" id="KW-0808">Transferase</keyword>
<dbReference type="Gramene" id="mRNA:HanXRQr2_Chr11g0468931">
    <property type="protein sequence ID" value="mRNA:HanXRQr2_Chr11g0468931"/>
    <property type="gene ID" value="HanXRQr2_Chr11g0468931"/>
</dbReference>
<evidence type="ECO:0000256" key="2">
    <source>
        <dbReference type="ARBA" id="ARBA00001947"/>
    </source>
</evidence>
<dbReference type="InterPro" id="IPR013083">
    <property type="entry name" value="Znf_RING/FYVE/PHD"/>
</dbReference>
<evidence type="ECO:0000256" key="8">
    <source>
        <dbReference type="ARBA" id="ARBA00022723"/>
    </source>
</evidence>
<dbReference type="InterPro" id="IPR002867">
    <property type="entry name" value="IBR_dom"/>
</dbReference>
<dbReference type="GO" id="GO:0005737">
    <property type="term" value="C:cytoplasm"/>
    <property type="evidence" value="ECO:0000318"/>
    <property type="project" value="GO_Central"/>
</dbReference>
<reference evidence="17" key="2">
    <citation type="submission" date="2020-06" db="EMBL/GenBank/DDBJ databases">
        <title>Helianthus annuus Genome sequencing and assembly Release 2.</title>
        <authorList>
            <person name="Gouzy J."/>
            <person name="Langlade N."/>
            <person name="Munos S."/>
        </authorList>
    </citation>
    <scope>NUCLEOTIDE SEQUENCE</scope>
    <source>
        <tissue evidence="17">Leaves</tissue>
    </source>
</reference>
<protein>
    <recommendedName>
        <fullName evidence="6">RBR-type E3 ubiquitin transferase</fullName>
        <ecNumber evidence="6">2.3.2.31</ecNumber>
    </recommendedName>
</protein>
<evidence type="ECO:0000256" key="10">
    <source>
        <dbReference type="ARBA" id="ARBA00022771"/>
    </source>
</evidence>
<evidence type="ECO:0000256" key="13">
    <source>
        <dbReference type="PROSITE-ProRule" id="PRU00175"/>
    </source>
</evidence>
<dbReference type="PROSITE" id="PS00518">
    <property type="entry name" value="ZF_RING_1"/>
    <property type="match status" value="1"/>
</dbReference>
<dbReference type="SMART" id="SM00184">
    <property type="entry name" value="RING"/>
    <property type="match status" value="2"/>
</dbReference>
<feature type="compositionally biased region" description="Basic and acidic residues" evidence="14">
    <location>
        <begin position="607"/>
        <end position="619"/>
    </location>
</feature>
<keyword evidence="8" id="KW-0479">Metal-binding</keyword>
<dbReference type="Gene3D" id="3.30.40.10">
    <property type="entry name" value="Zinc/RING finger domain, C3HC4 (zinc finger)"/>
    <property type="match status" value="1"/>
</dbReference>
<dbReference type="SMART" id="SM00647">
    <property type="entry name" value="IBR"/>
    <property type="match status" value="2"/>
</dbReference>
<accession>A0A9K3MYC6</accession>
<comment type="caution">
    <text evidence="17">The sequence shown here is derived from an EMBL/GenBank/DDBJ whole genome shotgun (WGS) entry which is preliminary data.</text>
</comment>
<dbReference type="AlphaFoldDB" id="A0A9K3MYC6"/>
<dbReference type="EC" id="2.3.2.31" evidence="6"/>
<dbReference type="InterPro" id="IPR001841">
    <property type="entry name" value="Znf_RING"/>
</dbReference>
<gene>
    <name evidence="17" type="ORF">HanXRQr2_Chr11g0468931</name>
</gene>
<dbReference type="GO" id="GO:0061630">
    <property type="term" value="F:ubiquitin protein ligase activity"/>
    <property type="evidence" value="ECO:0000318"/>
    <property type="project" value="GO_Central"/>
</dbReference>
<evidence type="ECO:0000256" key="1">
    <source>
        <dbReference type="ARBA" id="ARBA00001798"/>
    </source>
</evidence>
<evidence type="ECO:0000256" key="12">
    <source>
        <dbReference type="ARBA" id="ARBA00022833"/>
    </source>
</evidence>
<evidence type="ECO:0000259" key="15">
    <source>
        <dbReference type="PROSITE" id="PS50089"/>
    </source>
</evidence>
<evidence type="ECO:0000256" key="3">
    <source>
        <dbReference type="ARBA" id="ARBA00003976"/>
    </source>
</evidence>
<comment type="pathway">
    <text evidence="4">Protein modification; protein ubiquitination.</text>
</comment>
<dbReference type="FunFam" id="3.30.40.10:FF:000019">
    <property type="entry name" value="RBR-type E3 ubiquitin transferase"/>
    <property type="match status" value="1"/>
</dbReference>